<evidence type="ECO:0000256" key="3">
    <source>
        <dbReference type="ARBA" id="ARBA00022694"/>
    </source>
</evidence>
<dbReference type="InterPro" id="IPR002646">
    <property type="entry name" value="PolA_pol_head_dom"/>
</dbReference>
<dbReference type="RefSeq" id="WP_130276965.1">
    <property type="nucleotide sequence ID" value="NZ_SGXG01000001.1"/>
</dbReference>
<dbReference type="GO" id="GO:0005524">
    <property type="term" value="F:ATP binding"/>
    <property type="evidence" value="ECO:0007669"/>
    <property type="project" value="UniProtKB-KW"/>
</dbReference>
<feature type="domain" description="HD" evidence="13">
    <location>
        <begin position="259"/>
        <end position="344"/>
    </location>
</feature>
<dbReference type="Pfam" id="PF01966">
    <property type="entry name" value="HD"/>
    <property type="match status" value="1"/>
</dbReference>
<name>A0A4Q7PH41_9BACT</name>
<dbReference type="GO" id="GO:0003723">
    <property type="term" value="F:RNA binding"/>
    <property type="evidence" value="ECO:0007669"/>
    <property type="project" value="UniProtKB-KW"/>
</dbReference>
<dbReference type="SUPFAM" id="SSF81301">
    <property type="entry name" value="Nucleotidyltransferase"/>
    <property type="match status" value="1"/>
</dbReference>
<dbReference type="Gene3D" id="3.30.460.10">
    <property type="entry name" value="Beta Polymerase, domain 2"/>
    <property type="match status" value="1"/>
</dbReference>
<evidence type="ECO:0000259" key="14">
    <source>
        <dbReference type="Pfam" id="PF12627"/>
    </source>
</evidence>
<sequence length="472" mass="54324">MNFREHLERIDIFKRVGKIADEMGLETYVVGGYVRDLILKRPCKDIDFVCVGSGIALAQKVADSFEEHVPLSVFKNFGTANIRLDDWEVEFVGARKESYRHDSRKPIVEDGTLQEDQERRDFTINAMAISVNAHNFGELIDPFDGMGDIKRKIIKTPTDPIITFSDDPLRMMRAIRFAAQLHFDIEPDTFLAIVHDAHRLQIVSAERIMDELNKIIMTPKPSYGFKLLFVSKLLQQFFPELVELHGVDSVGDKSHKDNFYHTLQVLDNISAMTDNLWLRWAAIMHDIAKPATKRFNPKVGWTFHGHEDKGARMVPGIFRRMKLPMDERMKYVQKLVRLHLRPIALVSDKVTDSAIRRLLFDAGDDVNDLMKLCRADITSKNNNKVQRFLANFDKVEKKLVEVEEKDQVRNFQPPVSGEEIMEIFGLPPSRMVGDLKEEIKEAILEGQIQNNKAEALELLYKLADQRGLKKQH</sequence>
<dbReference type="GO" id="GO:0046872">
    <property type="term" value="F:metal ion binding"/>
    <property type="evidence" value="ECO:0007669"/>
    <property type="project" value="UniProtKB-KW"/>
</dbReference>
<dbReference type="FunFam" id="3.30.460.10:FF:000033">
    <property type="entry name" value="Poly A polymerase head domain protein"/>
    <property type="match status" value="1"/>
</dbReference>
<feature type="domain" description="Poly A polymerase head" evidence="12">
    <location>
        <begin position="27"/>
        <end position="154"/>
    </location>
</feature>
<dbReference type="Proteomes" id="UP000292209">
    <property type="component" value="Unassembled WGS sequence"/>
</dbReference>
<feature type="domain" description="tRNA nucleotidyltransferase/poly(A) polymerase RNA and SrmB- binding" evidence="14">
    <location>
        <begin position="183"/>
        <end position="241"/>
    </location>
</feature>
<dbReference type="GO" id="GO:0042245">
    <property type="term" value="P:RNA repair"/>
    <property type="evidence" value="ECO:0007669"/>
    <property type="project" value="UniProtKB-KW"/>
</dbReference>
<dbReference type="InterPro" id="IPR043519">
    <property type="entry name" value="NT_sf"/>
</dbReference>
<dbReference type="GO" id="GO:0016779">
    <property type="term" value="F:nucleotidyltransferase activity"/>
    <property type="evidence" value="ECO:0007669"/>
    <property type="project" value="UniProtKB-KW"/>
</dbReference>
<evidence type="ECO:0000313" key="15">
    <source>
        <dbReference type="EMBL" id="RZS98222.1"/>
    </source>
</evidence>
<dbReference type="Pfam" id="PF01743">
    <property type="entry name" value="PolyA_pol"/>
    <property type="match status" value="1"/>
</dbReference>
<dbReference type="OrthoDB" id="9805698at2"/>
<keyword evidence="8" id="KW-0067">ATP-binding</keyword>
<dbReference type="Gene3D" id="1.10.246.80">
    <property type="match status" value="1"/>
</dbReference>
<dbReference type="AlphaFoldDB" id="A0A4Q7PH41"/>
<evidence type="ECO:0000256" key="6">
    <source>
        <dbReference type="ARBA" id="ARBA00022741"/>
    </source>
</evidence>
<keyword evidence="6" id="KW-0547">Nucleotide-binding</keyword>
<evidence type="ECO:0000256" key="8">
    <source>
        <dbReference type="ARBA" id="ARBA00022840"/>
    </source>
</evidence>
<accession>A0A4Q7PH41</accession>
<dbReference type="Pfam" id="PF12627">
    <property type="entry name" value="PolyA_pol_RNAbd"/>
    <property type="match status" value="1"/>
</dbReference>
<dbReference type="PANTHER" id="PTHR47545:SF1">
    <property type="entry name" value="MULTIFUNCTIONAL CCA PROTEIN"/>
    <property type="match status" value="1"/>
</dbReference>
<proteinExistence type="inferred from homology"/>
<evidence type="ECO:0000256" key="11">
    <source>
        <dbReference type="RuleBase" id="RU003953"/>
    </source>
</evidence>
<evidence type="ECO:0000259" key="12">
    <source>
        <dbReference type="Pfam" id="PF01743"/>
    </source>
</evidence>
<dbReference type="InterPro" id="IPR050124">
    <property type="entry name" value="tRNA_CCA-adding_enzyme"/>
</dbReference>
<evidence type="ECO:0000256" key="1">
    <source>
        <dbReference type="ARBA" id="ARBA00001946"/>
    </source>
</evidence>
<evidence type="ECO:0000256" key="7">
    <source>
        <dbReference type="ARBA" id="ARBA00022800"/>
    </source>
</evidence>
<dbReference type="CDD" id="cd05398">
    <property type="entry name" value="NT_ClassII-CCAase"/>
    <property type="match status" value="1"/>
</dbReference>
<gene>
    <name evidence="15" type="ORF">BC751_3862</name>
</gene>
<evidence type="ECO:0000256" key="2">
    <source>
        <dbReference type="ARBA" id="ARBA00022679"/>
    </source>
</evidence>
<dbReference type="PANTHER" id="PTHR47545">
    <property type="entry name" value="MULTIFUNCTIONAL CCA PROTEIN"/>
    <property type="match status" value="1"/>
</dbReference>
<keyword evidence="16" id="KW-1185">Reference proteome</keyword>
<evidence type="ECO:0000256" key="5">
    <source>
        <dbReference type="ARBA" id="ARBA00022723"/>
    </source>
</evidence>
<reference evidence="15 16" key="1">
    <citation type="submission" date="2019-02" db="EMBL/GenBank/DDBJ databases">
        <title>Genomic Encyclopedia of Archaeal and Bacterial Type Strains, Phase II (KMG-II): from individual species to whole genera.</title>
        <authorList>
            <person name="Goeker M."/>
        </authorList>
    </citation>
    <scope>NUCLEOTIDE SEQUENCE [LARGE SCALE GENOMIC DNA]</scope>
    <source>
        <strain evidence="15 16">DSM 21411</strain>
    </source>
</reference>
<keyword evidence="5" id="KW-0479">Metal-binding</keyword>
<comment type="similarity">
    <text evidence="11">Belongs to the tRNA nucleotidyltransferase/poly(A) polymerase family.</text>
</comment>
<comment type="cofactor">
    <cofactor evidence="1">
        <name>Mg(2+)</name>
        <dbReference type="ChEBI" id="CHEBI:18420"/>
    </cofactor>
</comment>
<evidence type="ECO:0000256" key="9">
    <source>
        <dbReference type="ARBA" id="ARBA00022842"/>
    </source>
</evidence>
<comment type="caution">
    <text evidence="15">The sequence shown here is derived from an EMBL/GenBank/DDBJ whole genome shotgun (WGS) entry which is preliminary data.</text>
</comment>
<keyword evidence="9" id="KW-0460">Magnesium</keyword>
<dbReference type="InterPro" id="IPR003607">
    <property type="entry name" value="HD/PDEase_dom"/>
</dbReference>
<dbReference type="SUPFAM" id="SSF81891">
    <property type="entry name" value="Poly A polymerase C-terminal region-like"/>
    <property type="match status" value="1"/>
</dbReference>
<dbReference type="EMBL" id="SGXG01000001">
    <property type="protein sequence ID" value="RZS98222.1"/>
    <property type="molecule type" value="Genomic_DNA"/>
</dbReference>
<dbReference type="CDD" id="cd00077">
    <property type="entry name" value="HDc"/>
    <property type="match status" value="1"/>
</dbReference>
<dbReference type="GO" id="GO:0008033">
    <property type="term" value="P:tRNA processing"/>
    <property type="evidence" value="ECO:0007669"/>
    <property type="project" value="UniProtKB-KW"/>
</dbReference>
<keyword evidence="2 11" id="KW-0808">Transferase</keyword>
<keyword evidence="3" id="KW-0819">tRNA processing</keyword>
<protein>
    <submittedName>
        <fullName evidence="15">tRNA nucleotidyltransferase/poly(A) polymerase</fullName>
    </submittedName>
</protein>
<dbReference type="InterPro" id="IPR032828">
    <property type="entry name" value="PolyA_RNA-bd"/>
</dbReference>
<evidence type="ECO:0000256" key="4">
    <source>
        <dbReference type="ARBA" id="ARBA00022695"/>
    </source>
</evidence>
<keyword evidence="10 11" id="KW-0694">RNA-binding</keyword>
<keyword evidence="4" id="KW-0548">Nucleotidyltransferase</keyword>
<dbReference type="InterPro" id="IPR006674">
    <property type="entry name" value="HD_domain"/>
</dbReference>
<evidence type="ECO:0000259" key="13">
    <source>
        <dbReference type="Pfam" id="PF01966"/>
    </source>
</evidence>
<evidence type="ECO:0000256" key="10">
    <source>
        <dbReference type="ARBA" id="ARBA00022884"/>
    </source>
</evidence>
<evidence type="ECO:0000313" key="16">
    <source>
        <dbReference type="Proteomes" id="UP000292209"/>
    </source>
</evidence>
<dbReference type="Gene3D" id="1.10.3090.10">
    <property type="entry name" value="cca-adding enzyme, domain 2"/>
    <property type="match status" value="1"/>
</dbReference>
<keyword evidence="7" id="KW-0692">RNA repair</keyword>
<organism evidence="15 16">
    <name type="scientific">Cecembia calidifontis</name>
    <dbReference type="NCBI Taxonomy" id="1187080"/>
    <lineage>
        <taxon>Bacteria</taxon>
        <taxon>Pseudomonadati</taxon>
        <taxon>Bacteroidota</taxon>
        <taxon>Cytophagia</taxon>
        <taxon>Cytophagales</taxon>
        <taxon>Cyclobacteriaceae</taxon>
        <taxon>Cecembia</taxon>
    </lineage>
</organism>